<keyword evidence="2" id="KW-1185">Reference proteome</keyword>
<gene>
    <name evidence="1" type="ORF">EH240_28605</name>
</gene>
<reference evidence="1 2" key="1">
    <citation type="submission" date="2018-11" db="EMBL/GenBank/DDBJ databases">
        <title>the genome of Mesorhizobium tamadayense DSM 28320.</title>
        <authorList>
            <person name="Gao J."/>
        </authorList>
    </citation>
    <scope>NUCLEOTIDE SEQUENCE [LARGE SCALE GENOMIC DNA]</scope>
    <source>
        <strain evidence="1 2">DSM 28320</strain>
    </source>
</reference>
<name>A0A3P3F5L6_9HYPH</name>
<comment type="caution">
    <text evidence="1">The sequence shown here is derived from an EMBL/GenBank/DDBJ whole genome shotgun (WGS) entry which is preliminary data.</text>
</comment>
<protein>
    <submittedName>
        <fullName evidence="1">Uncharacterized protein</fullName>
    </submittedName>
</protein>
<dbReference type="AlphaFoldDB" id="A0A3P3F5L6"/>
<dbReference type="EMBL" id="RQXT01000047">
    <property type="protein sequence ID" value="RRH93910.1"/>
    <property type="molecule type" value="Genomic_DNA"/>
</dbReference>
<dbReference type="RefSeq" id="WP_125004872.1">
    <property type="nucleotide sequence ID" value="NZ_RQXT01000047.1"/>
</dbReference>
<organism evidence="1 2">
    <name type="scientific">Mesorhizobium tamadayense</name>
    <dbReference type="NCBI Taxonomy" id="425306"/>
    <lineage>
        <taxon>Bacteria</taxon>
        <taxon>Pseudomonadati</taxon>
        <taxon>Pseudomonadota</taxon>
        <taxon>Alphaproteobacteria</taxon>
        <taxon>Hyphomicrobiales</taxon>
        <taxon>Phyllobacteriaceae</taxon>
        <taxon>Mesorhizobium</taxon>
    </lineage>
</organism>
<dbReference type="Proteomes" id="UP000273786">
    <property type="component" value="Unassembled WGS sequence"/>
</dbReference>
<proteinExistence type="predicted"/>
<accession>A0A3P3F5L6</accession>
<sequence>MPTEDRAKLPRAQRIAVICHGAYVLHAQARWKDDKDVEHESAWSGDVPVGQSWVVDMSQQKGITTGRKMWLNVQIVAGKGMSGEIIEYAPNGQTVTFEAKGTTLIGNRLDRI</sequence>
<evidence type="ECO:0000313" key="1">
    <source>
        <dbReference type="EMBL" id="RRH93910.1"/>
    </source>
</evidence>
<evidence type="ECO:0000313" key="2">
    <source>
        <dbReference type="Proteomes" id="UP000273786"/>
    </source>
</evidence>